<evidence type="ECO:0000259" key="7">
    <source>
        <dbReference type="PROSITE" id="PS50262"/>
    </source>
</evidence>
<feature type="domain" description="G-protein coupled receptors family 1 profile" evidence="7">
    <location>
        <begin position="65"/>
        <end position="532"/>
    </location>
</feature>
<feature type="transmembrane region" description="Helical" evidence="6">
    <location>
        <begin position="148"/>
        <end position="169"/>
    </location>
</feature>
<feature type="transmembrane region" description="Helical" evidence="6">
    <location>
        <begin position="465"/>
        <end position="489"/>
    </location>
</feature>
<comment type="caution">
    <text evidence="8">The sequence shown here is derived from an EMBL/GenBank/DDBJ whole genome shotgun (WGS) entry which is preliminary data.</text>
</comment>
<proteinExistence type="predicted"/>
<keyword evidence="2 6" id="KW-0812">Transmembrane</keyword>
<evidence type="ECO:0000313" key="9">
    <source>
        <dbReference type="Proteomes" id="UP000663879"/>
    </source>
</evidence>
<name>A0A814N1P0_9BILA</name>
<dbReference type="Proteomes" id="UP000663879">
    <property type="component" value="Unassembled WGS sequence"/>
</dbReference>
<accession>A0A814N1P0</accession>
<dbReference type="PROSITE" id="PS50262">
    <property type="entry name" value="G_PROTEIN_RECEP_F1_2"/>
    <property type="match status" value="1"/>
</dbReference>
<evidence type="ECO:0000256" key="5">
    <source>
        <dbReference type="SAM" id="MobiDB-lite"/>
    </source>
</evidence>
<keyword evidence="4 6" id="KW-0472">Membrane</keyword>
<evidence type="ECO:0000256" key="3">
    <source>
        <dbReference type="ARBA" id="ARBA00022989"/>
    </source>
</evidence>
<feature type="transmembrane region" description="Helical" evidence="6">
    <location>
        <begin position="86"/>
        <end position="105"/>
    </location>
</feature>
<evidence type="ECO:0000256" key="4">
    <source>
        <dbReference type="ARBA" id="ARBA00023136"/>
    </source>
</evidence>
<evidence type="ECO:0000256" key="1">
    <source>
        <dbReference type="ARBA" id="ARBA00004370"/>
    </source>
</evidence>
<keyword evidence="9" id="KW-1185">Reference proteome</keyword>
<feature type="transmembrane region" description="Helical" evidence="6">
    <location>
        <begin position="50"/>
        <end position="74"/>
    </location>
</feature>
<feature type="transmembrane region" description="Helical" evidence="6">
    <location>
        <begin position="190"/>
        <end position="214"/>
    </location>
</feature>
<sequence length="702" mass="81890">MDNITNGQQQIQMSEMSYANSTLTRQETDFDSLYTNLVKLYQDVKLMREIYIYLGSFITILGTILNTLCIFIFYKSKIFRNSSFPYYVYVISIIDTINIFLRFLVPQFIEKFIRNTLYDSYNVSSSEFNQENYDTFTNKITSEYHCGIFIYIYNSFTLISVWLMVAVSLERLLVIKFALQTKYMIKLRAFLILFFIFISVFLLNIFDLAPGLYIKPQWYANLTLLCERDDTEDRKTNPSRIYKRIFWFTFNTDHFALIRTLLQTIIPFLIVLIFNSMIIYNFKRIKLAARYRGKSNSMASVNSFSGNTSVNNVRSMRPRRNKILNQNKYQLQIPQRSPDFSISSRSPSPNLSIPNTPVTPTSLVSALNLVPVNKNSYLMPPELNNGSMTPTSTNSSANLSLATTTNLTSSTCINNQVGHSSDKLSFTITSVLPMKKNVGTTTSNSTRVSFKRRVSKLRLNRETDIMLIVLSFSILLSQLPCTIASYLIYYKNIFRDMYDDLKNIYFNARSPMLLYIIRLLEMCYFSLNFVFYITLSPSLRKELKKNLPKKFQFFTNTFLKWFFIFKRTESSNDNEKKESLYNDYLSKIRSVSPVQRPSFLGAKPKKLKKKFEIEPSNKIKIIIDNMYDDEGDKGIDNRIEIKENCLDKRKRMFNFSSPSYLNSLDKKIEPKNNNNNTSNIKAKEVIVDPKMDKNKLEKLAYI</sequence>
<dbReference type="Gene3D" id="1.20.1070.10">
    <property type="entry name" value="Rhodopsin 7-helix transmembrane proteins"/>
    <property type="match status" value="2"/>
</dbReference>
<evidence type="ECO:0000256" key="2">
    <source>
        <dbReference type="ARBA" id="ARBA00022692"/>
    </source>
</evidence>
<reference evidence="8" key="1">
    <citation type="submission" date="2021-02" db="EMBL/GenBank/DDBJ databases">
        <authorList>
            <person name="Nowell W R."/>
        </authorList>
    </citation>
    <scope>NUCLEOTIDE SEQUENCE</scope>
    <source>
        <strain evidence="8">Ploen Becks lab</strain>
    </source>
</reference>
<dbReference type="GO" id="GO:0016020">
    <property type="term" value="C:membrane"/>
    <property type="evidence" value="ECO:0007669"/>
    <property type="project" value="UniProtKB-SubCell"/>
</dbReference>
<dbReference type="PANTHER" id="PTHR46641">
    <property type="entry name" value="FMRFAMIDE RECEPTOR-RELATED"/>
    <property type="match status" value="1"/>
</dbReference>
<dbReference type="InterPro" id="IPR017452">
    <property type="entry name" value="GPCR_Rhodpsn_7TM"/>
</dbReference>
<dbReference type="OrthoDB" id="10400130at2759"/>
<dbReference type="InterPro" id="IPR052954">
    <property type="entry name" value="GPCR-Ligand_Int"/>
</dbReference>
<protein>
    <recommendedName>
        <fullName evidence="7">G-protein coupled receptors family 1 profile domain-containing protein</fullName>
    </recommendedName>
</protein>
<organism evidence="8 9">
    <name type="scientific">Brachionus calyciflorus</name>
    <dbReference type="NCBI Taxonomy" id="104777"/>
    <lineage>
        <taxon>Eukaryota</taxon>
        <taxon>Metazoa</taxon>
        <taxon>Spiralia</taxon>
        <taxon>Gnathifera</taxon>
        <taxon>Rotifera</taxon>
        <taxon>Eurotatoria</taxon>
        <taxon>Monogononta</taxon>
        <taxon>Pseudotrocha</taxon>
        <taxon>Ploima</taxon>
        <taxon>Brachionidae</taxon>
        <taxon>Brachionus</taxon>
    </lineage>
</organism>
<feature type="transmembrane region" description="Helical" evidence="6">
    <location>
        <begin position="261"/>
        <end position="282"/>
    </location>
</feature>
<comment type="subcellular location">
    <subcellularLocation>
        <location evidence="1">Membrane</location>
    </subcellularLocation>
</comment>
<evidence type="ECO:0000313" key="8">
    <source>
        <dbReference type="EMBL" id="CAF1086678.1"/>
    </source>
</evidence>
<gene>
    <name evidence="8" type="ORF">OXX778_LOCUS20459</name>
</gene>
<feature type="region of interest" description="Disordered" evidence="5">
    <location>
        <begin position="336"/>
        <end position="355"/>
    </location>
</feature>
<keyword evidence="3 6" id="KW-1133">Transmembrane helix</keyword>
<evidence type="ECO:0000256" key="6">
    <source>
        <dbReference type="SAM" id="Phobius"/>
    </source>
</evidence>
<dbReference type="SUPFAM" id="SSF81321">
    <property type="entry name" value="Family A G protein-coupled receptor-like"/>
    <property type="match status" value="1"/>
</dbReference>
<dbReference type="AlphaFoldDB" id="A0A814N1P0"/>
<dbReference type="EMBL" id="CAJNOC010006829">
    <property type="protein sequence ID" value="CAF1086678.1"/>
    <property type="molecule type" value="Genomic_DNA"/>
</dbReference>
<feature type="transmembrane region" description="Helical" evidence="6">
    <location>
        <begin position="512"/>
        <end position="535"/>
    </location>
</feature>